<dbReference type="EMBL" id="VZCB01000052">
    <property type="protein sequence ID" value="MQN80666.1"/>
    <property type="molecule type" value="Genomic_DNA"/>
</dbReference>
<dbReference type="GO" id="GO:0004518">
    <property type="term" value="F:nuclease activity"/>
    <property type="evidence" value="ECO:0007669"/>
    <property type="project" value="InterPro"/>
</dbReference>
<reference evidence="1 2" key="1">
    <citation type="submission" date="2019-09" db="EMBL/GenBank/DDBJ databases">
        <title>Distinct polysaccharide growth profiles of human intestinal Prevotella copri isolates.</title>
        <authorList>
            <person name="Fehlner-Peach H."/>
            <person name="Magnabosco C."/>
            <person name="Raghavan V."/>
            <person name="Scher J.U."/>
            <person name="Tett A."/>
            <person name="Cox L.M."/>
            <person name="Gottsegen C."/>
            <person name="Watters A."/>
            <person name="Wiltshire- Gordon J.D."/>
            <person name="Segata N."/>
            <person name="Bonneau R."/>
            <person name="Littman D.R."/>
        </authorList>
    </citation>
    <scope>NUCLEOTIDE SEQUENCE [LARGE SCALE GENOMIC DNA]</scope>
    <source>
        <strain evidence="2">iA622</strain>
    </source>
</reference>
<dbReference type="InterPro" id="IPR036104">
    <property type="entry name" value="BFN_sf"/>
</dbReference>
<dbReference type="Proteomes" id="UP000480425">
    <property type="component" value="Unassembled WGS sequence"/>
</dbReference>
<accession>A0A6G1TZS3</accession>
<dbReference type="AlphaFoldDB" id="A0A6G1TZS3"/>
<gene>
    <name evidence="1" type="ORF">F7D73_06815</name>
</gene>
<dbReference type="Gene3D" id="3.10.690.10">
    <property type="entry name" value="Bifunctional nuclease domain"/>
    <property type="match status" value="1"/>
</dbReference>
<dbReference type="RefSeq" id="WP_153123316.1">
    <property type="nucleotide sequence ID" value="NZ_VZCB01000052.1"/>
</dbReference>
<evidence type="ECO:0008006" key="3">
    <source>
        <dbReference type="Google" id="ProtNLM"/>
    </source>
</evidence>
<name>A0A6G1TZS3_9BACT</name>
<dbReference type="OrthoDB" id="9788698at2"/>
<dbReference type="SUPFAM" id="SSF103256">
    <property type="entry name" value="Hypothetical protein TM0160"/>
    <property type="match status" value="1"/>
</dbReference>
<protein>
    <recommendedName>
        <fullName evidence="3">BFN domain-containing protein</fullName>
    </recommendedName>
</protein>
<comment type="caution">
    <text evidence="1">The sequence shown here is derived from an EMBL/GenBank/DDBJ whole genome shotgun (WGS) entry which is preliminary data.</text>
</comment>
<organism evidence="1 2">
    <name type="scientific">Segatella copri</name>
    <dbReference type="NCBI Taxonomy" id="165179"/>
    <lineage>
        <taxon>Bacteria</taxon>
        <taxon>Pseudomonadati</taxon>
        <taxon>Bacteroidota</taxon>
        <taxon>Bacteroidia</taxon>
        <taxon>Bacteroidales</taxon>
        <taxon>Prevotellaceae</taxon>
        <taxon>Segatella</taxon>
    </lineage>
</organism>
<sequence length="185" mass="20889">MVKLVYKGSFAIAESVDAGVIALTNEEETRVLTILTIPEVAMKIKDYEQHKDEERIGAVDVLAKILKEDDAARYEIEVLGIKGVGLKTKLVNVDTDQSYLLQIEDAILLSLMNGYEILTSEEVIKNFSTPYEGGMQRVAIPILTLPDRLLELALQRAVDDEKYEDASYIRDEIKRREEKTKNANK</sequence>
<evidence type="ECO:0000313" key="1">
    <source>
        <dbReference type="EMBL" id="MQN80666.1"/>
    </source>
</evidence>
<evidence type="ECO:0000313" key="2">
    <source>
        <dbReference type="Proteomes" id="UP000480425"/>
    </source>
</evidence>
<proteinExistence type="predicted"/>